<evidence type="ECO:0000256" key="2">
    <source>
        <dbReference type="ARBA" id="ARBA00020188"/>
    </source>
</evidence>
<comment type="caution">
    <text evidence="3">The sequence shown here is derived from an EMBL/GenBank/DDBJ whole genome shotgun (WGS) entry which is preliminary data.</text>
</comment>
<evidence type="ECO:0000313" key="4">
    <source>
        <dbReference type="Proteomes" id="UP000271974"/>
    </source>
</evidence>
<organism evidence="3 4">
    <name type="scientific">Elysia chlorotica</name>
    <name type="common">Eastern emerald elysia</name>
    <name type="synonym">Sea slug</name>
    <dbReference type="NCBI Taxonomy" id="188477"/>
    <lineage>
        <taxon>Eukaryota</taxon>
        <taxon>Metazoa</taxon>
        <taxon>Spiralia</taxon>
        <taxon>Lophotrochozoa</taxon>
        <taxon>Mollusca</taxon>
        <taxon>Gastropoda</taxon>
        <taxon>Heterobranchia</taxon>
        <taxon>Euthyneura</taxon>
        <taxon>Panpulmonata</taxon>
        <taxon>Sacoglossa</taxon>
        <taxon>Placobranchoidea</taxon>
        <taxon>Plakobranchidae</taxon>
        <taxon>Elysia</taxon>
    </lineage>
</organism>
<dbReference type="InterPro" id="IPR047273">
    <property type="entry name" value="VRTN_OTU_dom"/>
</dbReference>
<dbReference type="PANTHER" id="PTHR16081:SF0">
    <property type="entry name" value="VERTNIN"/>
    <property type="match status" value="1"/>
</dbReference>
<dbReference type="EMBL" id="RQTK01000704">
    <property type="protein sequence ID" value="RUS75871.1"/>
    <property type="molecule type" value="Genomic_DNA"/>
</dbReference>
<reference evidence="3 4" key="1">
    <citation type="submission" date="2019-01" db="EMBL/GenBank/DDBJ databases">
        <title>A draft genome assembly of the solar-powered sea slug Elysia chlorotica.</title>
        <authorList>
            <person name="Cai H."/>
            <person name="Li Q."/>
            <person name="Fang X."/>
            <person name="Li J."/>
            <person name="Curtis N.E."/>
            <person name="Altenburger A."/>
            <person name="Shibata T."/>
            <person name="Feng M."/>
            <person name="Maeda T."/>
            <person name="Schwartz J.A."/>
            <person name="Shigenobu S."/>
            <person name="Lundholm N."/>
            <person name="Nishiyama T."/>
            <person name="Yang H."/>
            <person name="Hasebe M."/>
            <person name="Li S."/>
            <person name="Pierce S.K."/>
            <person name="Wang J."/>
        </authorList>
    </citation>
    <scope>NUCLEOTIDE SEQUENCE [LARGE SCALE GENOMIC DNA]</scope>
    <source>
        <strain evidence="3">EC2010</strain>
        <tissue evidence="3">Whole organism of an adult</tissue>
    </source>
</reference>
<dbReference type="Proteomes" id="UP000271974">
    <property type="component" value="Unassembled WGS sequence"/>
</dbReference>
<dbReference type="OrthoDB" id="10043303at2759"/>
<gene>
    <name evidence="3" type="ORF">EGW08_016360</name>
</gene>
<dbReference type="Gene3D" id="3.90.70.80">
    <property type="match status" value="1"/>
</dbReference>
<proteinExistence type="inferred from homology"/>
<feature type="non-terminal residue" evidence="3">
    <location>
        <position position="1"/>
    </location>
</feature>
<feature type="non-terminal residue" evidence="3">
    <location>
        <position position="157"/>
    </location>
</feature>
<keyword evidence="4" id="KW-1185">Reference proteome</keyword>
<protein>
    <recommendedName>
        <fullName evidence="2">Vertnin</fullName>
    </recommendedName>
</protein>
<name>A0A3S1HBC9_ELYCH</name>
<dbReference type="AlphaFoldDB" id="A0A3S1HBC9"/>
<dbReference type="PANTHER" id="PTHR16081">
    <property type="entry name" value="VERTNIN"/>
    <property type="match status" value="1"/>
</dbReference>
<comment type="similarity">
    <text evidence="1">Belongs to the vertnin family.</text>
</comment>
<dbReference type="GO" id="GO:0006357">
    <property type="term" value="P:regulation of transcription by RNA polymerase II"/>
    <property type="evidence" value="ECO:0007669"/>
    <property type="project" value="TreeGrafter"/>
</dbReference>
<dbReference type="InterPro" id="IPR038822">
    <property type="entry name" value="Vertnin-like"/>
</dbReference>
<dbReference type="CDD" id="cd22791">
    <property type="entry name" value="OTU_VRTN"/>
    <property type="match status" value="1"/>
</dbReference>
<sequence>EVDTLALELVRDLTPSSGLLLYPIKTVGDGNCVPRALSLLCFGDQDHHTEIRCRIVMELVSNSLDYLCLDDPELEFLVQHSECMALNAEETFQNEVLKVCHRSSYMGIWQIMAAANVSQAQILSVYPSRGASLVRRFYDRTFVPRELKSTHTLCLLW</sequence>
<evidence type="ECO:0000313" key="3">
    <source>
        <dbReference type="EMBL" id="RUS75871.1"/>
    </source>
</evidence>
<dbReference type="GO" id="GO:0000785">
    <property type="term" value="C:chromatin"/>
    <property type="evidence" value="ECO:0007669"/>
    <property type="project" value="TreeGrafter"/>
</dbReference>
<evidence type="ECO:0000256" key="1">
    <source>
        <dbReference type="ARBA" id="ARBA00007290"/>
    </source>
</evidence>
<accession>A0A3S1HBC9</accession>